<comment type="caution">
    <text evidence="3">The sequence shown here is derived from an EMBL/GenBank/DDBJ whole genome shotgun (WGS) entry which is preliminary data.</text>
</comment>
<proteinExistence type="predicted"/>
<dbReference type="Proteomes" id="UP000730482">
    <property type="component" value="Unassembled WGS sequence"/>
</dbReference>
<accession>A0ABS5L6M3</accession>
<name>A0ABS5L6M3_9ACTN</name>
<sequence>MTDGPADIPAQQPYLQDLQTTVAAPVFGLSQAGGTLPGAGVAGVFADDRRVLSVSEITLSGARLAPIAGELDGADATRSVLVARGLGEDGADPAVWVERRRVLLNGDAAASDGDSCQDSGDGLRALVRETFEIRSASRRRVQSTLTVTLGCDLAEINDVKEGLSPGALPAEALHNGLRWTGRGSVGADVVPDVVQAIAFPEAATVDAANGTLSWPVDLEPGAVARFGIDLAATPADSAVVLGTGGASVIGGLRVDSGDIRVPRWLDRSLTDLRGLELTDPLAPEDHFLAAGAPWFLTLFGRDSIIAARMLLPLGTELAGGTLRALARRQGTKTDPDTAEQPGKIMHEIRRAPADPGAIDRAGARSLRLPSLYYGTVDATPLWIMLLHDAWRWGMPAEEVEKLLDPLGAALAWMRDHGMDDAGFLSYVDESGHGLANQGWKDSHDSIQFVDGRIASAPLALSEVQGYAYEAAMSGAALLDAFGRPGAEEWRTWAAQLAARFRARFWISDADGPFPAVALDRDGKPVNTVASNMGHLLGTGILDQEESALVAARLGAASMSSGYGLRTMATSAGGYSPLSYHGGSVWTHDTAMAVQGLARAAADGVPGAAEAARGLIDGLLEAAAGFEYRMPELYAGSPARAGGRPTPYPASCRPQAWAAAASVAVVATLVGVRPDVPGDVVAFQPLPGGGWDGLTVRGIRVGADDLDLRLDGGDVRVLSSAMDS</sequence>
<evidence type="ECO:0000259" key="2">
    <source>
        <dbReference type="Pfam" id="PF22422"/>
    </source>
</evidence>
<dbReference type="Pfam" id="PF14742">
    <property type="entry name" value="GDE_N_bis"/>
    <property type="match status" value="1"/>
</dbReference>
<evidence type="ECO:0000313" key="4">
    <source>
        <dbReference type="Proteomes" id="UP000730482"/>
    </source>
</evidence>
<protein>
    <recommendedName>
        <fullName evidence="5">Amylo-alpha-1,6-glucosidase</fullName>
    </recommendedName>
</protein>
<dbReference type="Pfam" id="PF22422">
    <property type="entry name" value="MGH1-like_GH"/>
    <property type="match status" value="1"/>
</dbReference>
<dbReference type="SUPFAM" id="SSF48208">
    <property type="entry name" value="Six-hairpin glycosidases"/>
    <property type="match status" value="1"/>
</dbReference>
<dbReference type="RefSeq" id="WP_212021093.1">
    <property type="nucleotide sequence ID" value="NZ_JAAFYZ010000308.1"/>
</dbReference>
<evidence type="ECO:0000259" key="1">
    <source>
        <dbReference type="Pfam" id="PF14742"/>
    </source>
</evidence>
<reference evidence="3 4" key="1">
    <citation type="submission" date="2020-02" db="EMBL/GenBank/DDBJ databases">
        <title>Acidophilic actinobacteria isolated from forest soil.</title>
        <authorList>
            <person name="Golinska P."/>
        </authorList>
    </citation>
    <scope>NUCLEOTIDE SEQUENCE [LARGE SCALE GENOMIC DNA]</scope>
    <source>
        <strain evidence="3 4">NL8</strain>
    </source>
</reference>
<feature type="domain" description="Mannosylglycerate hydrolase MGH1-like glycoside hydrolase" evidence="2">
    <location>
        <begin position="396"/>
        <end position="621"/>
    </location>
</feature>
<gene>
    <name evidence="3" type="ORF">KGQ19_44850</name>
</gene>
<keyword evidence="4" id="KW-1185">Reference proteome</keyword>
<dbReference type="InterPro" id="IPR032856">
    <property type="entry name" value="GDE_N_bis"/>
</dbReference>
<dbReference type="InterPro" id="IPR012341">
    <property type="entry name" value="6hp_glycosidase-like_sf"/>
</dbReference>
<organism evidence="3 4">
    <name type="scientific">Catenulispora pinistramenti</name>
    <dbReference type="NCBI Taxonomy" id="2705254"/>
    <lineage>
        <taxon>Bacteria</taxon>
        <taxon>Bacillati</taxon>
        <taxon>Actinomycetota</taxon>
        <taxon>Actinomycetes</taxon>
        <taxon>Catenulisporales</taxon>
        <taxon>Catenulisporaceae</taxon>
        <taxon>Catenulispora</taxon>
    </lineage>
</organism>
<evidence type="ECO:0008006" key="5">
    <source>
        <dbReference type="Google" id="ProtNLM"/>
    </source>
</evidence>
<dbReference type="Gene3D" id="1.50.10.10">
    <property type="match status" value="1"/>
</dbReference>
<dbReference type="InterPro" id="IPR008928">
    <property type="entry name" value="6-hairpin_glycosidase_sf"/>
</dbReference>
<evidence type="ECO:0000313" key="3">
    <source>
        <dbReference type="EMBL" id="MBS2554006.1"/>
    </source>
</evidence>
<feature type="domain" description="Putative glycogen debranching enzyme N-terminal" evidence="1">
    <location>
        <begin position="24"/>
        <end position="227"/>
    </location>
</feature>
<dbReference type="InterPro" id="IPR054491">
    <property type="entry name" value="MGH1-like_GH"/>
</dbReference>
<dbReference type="EMBL" id="JAAFYZ010000308">
    <property type="protein sequence ID" value="MBS2554006.1"/>
    <property type="molecule type" value="Genomic_DNA"/>
</dbReference>